<feature type="compositionally biased region" description="Low complexity" evidence="7">
    <location>
        <begin position="727"/>
        <end position="739"/>
    </location>
</feature>
<sequence>MRSSTWVPLVVVVVAALAPSPSDAFRDQPEASSMTAQDTYQDSLEEFDIYDQPQHNTTYRRELEIAAIFKGVAYGASSTAEPDELDIRSTTEKLNSHNKFQETTKEMVKQQYIVNHVSSEEYLHTNDVKDINEYDELFTESAGIINLVSDSPPESGYPIFLINTGHNISGITLIAGNLDYTSLSIRYSLGVAWWIHVYVSAGLFALLSFTAICCLVCLATSPQLFLHGIYLTIDILIFIAAFSRCLHLSHDSSDILPAPVSTLVIETVWPCLTTAVAVMIIAVVRTWQCHYISMVIAFLSITHLVATLLVHMFSVILTQHAIYLMVIARAVTAAWSISIGIFGLWGLWRSRHDSYNIPSPVFVVIMAVIAQLFLAFLHIYIMMAPVSAEKHIWLWLTLISLARSLELLIGATLMVSAAFNLSQPSYLRTSCQDFFTSCCQKSTVEFVHPSEVKMIHPLGVYTLQPSKPKNEHAQTIAALTLKNSQRETKDQSSLDYVTSDFQLVWNQGRQMPIQTSQPSTRLISTNGFLHFRNDKESDPNDYTENNSSSDFKNDPIVNNYAFSHTMPYNRFYANLGGNSNVEENNHTVFASLSHGYNMSSQIYDQSIGVSSSNSSKLYASPQSLMRTSRSWDELSSGPIYEDLQKIKGLCSSDESKRNSSEQITDYQNELSHSLDDILGQGRHRQHKHRGSKRYGPTKSSTLQRHPHKRSPNHPDSSHISLHRSQCTPTNLPLPRTRTPSLVSHQSSRTPLSSATTPSQASTSTERTPTQAQQTCPRSTSFSSKSFDDAFDDIINNFPSLYSRKSFDDTLYSHPN</sequence>
<dbReference type="EMBL" id="CAXKWB010006579">
    <property type="protein sequence ID" value="CAL4083416.1"/>
    <property type="molecule type" value="Genomic_DNA"/>
</dbReference>
<dbReference type="Proteomes" id="UP001497623">
    <property type="component" value="Unassembled WGS sequence"/>
</dbReference>
<feature type="signal peptide" evidence="9">
    <location>
        <begin position="1"/>
        <end position="24"/>
    </location>
</feature>
<feature type="chain" id="PRO_5043573236" description="Proline-rich transmembrane protein 3/4 domain-containing protein" evidence="9">
    <location>
        <begin position="25"/>
        <end position="815"/>
    </location>
</feature>
<protein>
    <recommendedName>
        <fullName evidence="10">Proline-rich transmembrane protein 3/4 domain-containing protein</fullName>
    </recommendedName>
</protein>
<feature type="transmembrane region" description="Helical" evidence="8">
    <location>
        <begin position="263"/>
        <end position="284"/>
    </location>
</feature>
<feature type="transmembrane region" description="Helical" evidence="8">
    <location>
        <begin position="291"/>
        <end position="316"/>
    </location>
</feature>
<feature type="compositionally biased region" description="Polar residues" evidence="7">
    <location>
        <begin position="611"/>
        <end position="628"/>
    </location>
</feature>
<dbReference type="InterPro" id="IPR052836">
    <property type="entry name" value="PRRT_domain-containing"/>
</dbReference>
<comment type="caution">
    <text evidence="11">The sequence shown here is derived from an EMBL/GenBank/DDBJ whole genome shotgun (WGS) entry which is preliminary data.</text>
</comment>
<feature type="compositionally biased region" description="Basic residues" evidence="7">
    <location>
        <begin position="681"/>
        <end position="692"/>
    </location>
</feature>
<feature type="transmembrane region" description="Helical" evidence="8">
    <location>
        <begin position="322"/>
        <end position="348"/>
    </location>
</feature>
<evidence type="ECO:0000313" key="12">
    <source>
        <dbReference type="Proteomes" id="UP001497623"/>
    </source>
</evidence>
<dbReference type="Pfam" id="PF25987">
    <property type="entry name" value="PRRT3"/>
    <property type="match status" value="1"/>
</dbReference>
<evidence type="ECO:0000256" key="4">
    <source>
        <dbReference type="ARBA" id="ARBA00022729"/>
    </source>
</evidence>
<feature type="compositionally biased region" description="Polar residues" evidence="7">
    <location>
        <begin position="713"/>
        <end position="726"/>
    </location>
</feature>
<proteinExistence type="predicted"/>
<feature type="region of interest" description="Disordered" evidence="7">
    <location>
        <begin position="611"/>
        <end position="631"/>
    </location>
</feature>
<feature type="compositionally biased region" description="Low complexity" evidence="7">
    <location>
        <begin position="749"/>
        <end position="764"/>
    </location>
</feature>
<evidence type="ECO:0000256" key="6">
    <source>
        <dbReference type="ARBA" id="ARBA00023136"/>
    </source>
</evidence>
<accession>A0AAV2QIE9</accession>
<feature type="region of interest" description="Disordered" evidence="7">
    <location>
        <begin position="531"/>
        <end position="554"/>
    </location>
</feature>
<organism evidence="11 12">
    <name type="scientific">Meganyctiphanes norvegica</name>
    <name type="common">Northern krill</name>
    <name type="synonym">Thysanopoda norvegica</name>
    <dbReference type="NCBI Taxonomy" id="48144"/>
    <lineage>
        <taxon>Eukaryota</taxon>
        <taxon>Metazoa</taxon>
        <taxon>Ecdysozoa</taxon>
        <taxon>Arthropoda</taxon>
        <taxon>Crustacea</taxon>
        <taxon>Multicrustacea</taxon>
        <taxon>Malacostraca</taxon>
        <taxon>Eumalacostraca</taxon>
        <taxon>Eucarida</taxon>
        <taxon>Euphausiacea</taxon>
        <taxon>Euphausiidae</taxon>
        <taxon>Meganyctiphanes</taxon>
    </lineage>
</organism>
<evidence type="ECO:0000256" key="1">
    <source>
        <dbReference type="ARBA" id="ARBA00004141"/>
    </source>
</evidence>
<evidence type="ECO:0000256" key="8">
    <source>
        <dbReference type="SAM" id="Phobius"/>
    </source>
</evidence>
<evidence type="ECO:0000256" key="5">
    <source>
        <dbReference type="ARBA" id="ARBA00022989"/>
    </source>
</evidence>
<feature type="domain" description="Proline-rich transmembrane protein 3/4" evidence="10">
    <location>
        <begin position="186"/>
        <end position="424"/>
    </location>
</feature>
<evidence type="ECO:0000313" key="11">
    <source>
        <dbReference type="EMBL" id="CAL4083416.1"/>
    </source>
</evidence>
<feature type="compositionally biased region" description="Polar residues" evidence="7">
    <location>
        <begin position="540"/>
        <end position="550"/>
    </location>
</feature>
<gene>
    <name evidence="11" type="ORF">MNOR_LOCUS12146</name>
</gene>
<evidence type="ECO:0000256" key="2">
    <source>
        <dbReference type="ARBA" id="ARBA00022553"/>
    </source>
</evidence>
<evidence type="ECO:0000256" key="3">
    <source>
        <dbReference type="ARBA" id="ARBA00022692"/>
    </source>
</evidence>
<feature type="transmembrane region" description="Helical" evidence="8">
    <location>
        <begin position="360"/>
        <end position="381"/>
    </location>
</feature>
<evidence type="ECO:0000259" key="10">
    <source>
        <dbReference type="Pfam" id="PF25987"/>
    </source>
</evidence>
<dbReference type="AlphaFoldDB" id="A0AAV2QIE9"/>
<evidence type="ECO:0000256" key="9">
    <source>
        <dbReference type="SAM" id="SignalP"/>
    </source>
</evidence>
<dbReference type="PANTHER" id="PTHR35578">
    <property type="entry name" value="PROLINE-RICH TRANSMEMBRANE PROTEIN 4-RELATED"/>
    <property type="match status" value="1"/>
</dbReference>
<keyword evidence="5 8" id="KW-1133">Transmembrane helix</keyword>
<reference evidence="11 12" key="1">
    <citation type="submission" date="2024-05" db="EMBL/GenBank/DDBJ databases">
        <authorList>
            <person name="Wallberg A."/>
        </authorList>
    </citation>
    <scope>NUCLEOTIDE SEQUENCE [LARGE SCALE GENOMIC DNA]</scope>
</reference>
<feature type="region of interest" description="Disordered" evidence="7">
    <location>
        <begin position="680"/>
        <end position="785"/>
    </location>
</feature>
<feature type="transmembrane region" description="Helical" evidence="8">
    <location>
        <begin position="193"/>
        <end position="217"/>
    </location>
</feature>
<comment type="subcellular location">
    <subcellularLocation>
        <location evidence="1">Membrane</location>
        <topology evidence="1">Multi-pass membrane protein</topology>
    </subcellularLocation>
</comment>
<feature type="transmembrane region" description="Helical" evidence="8">
    <location>
        <begin position="224"/>
        <end position="243"/>
    </location>
</feature>
<keyword evidence="4 9" id="KW-0732">Signal</keyword>
<keyword evidence="2" id="KW-0597">Phosphoprotein</keyword>
<keyword evidence="12" id="KW-1185">Reference proteome</keyword>
<evidence type="ECO:0000256" key="7">
    <source>
        <dbReference type="SAM" id="MobiDB-lite"/>
    </source>
</evidence>
<feature type="compositionally biased region" description="Polar residues" evidence="7">
    <location>
        <begin position="765"/>
        <end position="779"/>
    </location>
</feature>
<keyword evidence="6 8" id="KW-0472">Membrane</keyword>
<dbReference type="InterPro" id="IPR059081">
    <property type="entry name" value="PRRT3-4"/>
</dbReference>
<name>A0AAV2QIE9_MEGNR</name>
<dbReference type="PANTHER" id="PTHR35578:SF6">
    <property type="entry name" value="PROLINE-RICH TRANSMEMBRANE PROTEIN 4"/>
    <property type="match status" value="1"/>
</dbReference>
<keyword evidence="3 8" id="KW-0812">Transmembrane</keyword>